<dbReference type="InterPro" id="IPR007197">
    <property type="entry name" value="rSAM"/>
</dbReference>
<dbReference type="AlphaFoldDB" id="A0AA48GHQ9"/>
<evidence type="ECO:0000256" key="4">
    <source>
        <dbReference type="ARBA" id="ARBA00023004"/>
    </source>
</evidence>
<dbReference type="SFLD" id="SFLDS00029">
    <property type="entry name" value="Radical_SAM"/>
    <property type="match status" value="1"/>
</dbReference>
<dbReference type="InterPro" id="IPR006158">
    <property type="entry name" value="Cobalamin-bd"/>
</dbReference>
<evidence type="ECO:0000259" key="6">
    <source>
        <dbReference type="PROSITE" id="PS51332"/>
    </source>
</evidence>
<dbReference type="InterPro" id="IPR006638">
    <property type="entry name" value="Elp3/MiaA/NifB-like_rSAM"/>
</dbReference>
<dbReference type="Pfam" id="PF04055">
    <property type="entry name" value="Radical_SAM"/>
    <property type="match status" value="1"/>
</dbReference>
<dbReference type="PROSITE" id="PS51918">
    <property type="entry name" value="RADICAL_SAM"/>
    <property type="match status" value="1"/>
</dbReference>
<keyword evidence="5" id="KW-0411">Iron-sulfur</keyword>
<dbReference type="InterPro" id="IPR034466">
    <property type="entry name" value="Methyltransferase_Class_B"/>
</dbReference>
<gene>
    <name evidence="8" type="ORF">METEAL_06310</name>
</gene>
<evidence type="ECO:0000256" key="3">
    <source>
        <dbReference type="ARBA" id="ARBA00022723"/>
    </source>
</evidence>
<dbReference type="SMART" id="SM00729">
    <property type="entry name" value="Elp3"/>
    <property type="match status" value="1"/>
</dbReference>
<proteinExistence type="predicted"/>
<evidence type="ECO:0000256" key="1">
    <source>
        <dbReference type="ARBA" id="ARBA00001966"/>
    </source>
</evidence>
<dbReference type="PROSITE" id="PS51332">
    <property type="entry name" value="B12_BINDING"/>
    <property type="match status" value="1"/>
</dbReference>
<protein>
    <submittedName>
        <fullName evidence="8">B12-binding domain-containing radical SAM protein</fullName>
    </submittedName>
</protein>
<dbReference type="RefSeq" id="WP_316414347.1">
    <property type="nucleotide sequence ID" value="NZ_AP027080.1"/>
</dbReference>
<dbReference type="PANTHER" id="PTHR43409">
    <property type="entry name" value="ANAEROBIC MAGNESIUM-PROTOPORPHYRIN IX MONOMETHYL ESTER CYCLASE-RELATED"/>
    <property type="match status" value="1"/>
</dbReference>
<dbReference type="Gene3D" id="3.40.50.280">
    <property type="entry name" value="Cobalamin-binding domain"/>
    <property type="match status" value="1"/>
</dbReference>
<keyword evidence="3" id="KW-0479">Metal-binding</keyword>
<evidence type="ECO:0000256" key="5">
    <source>
        <dbReference type="ARBA" id="ARBA00023014"/>
    </source>
</evidence>
<dbReference type="SFLD" id="SFLDG01123">
    <property type="entry name" value="methyltransferase_(Class_B)"/>
    <property type="match status" value="1"/>
</dbReference>
<dbReference type="PANTHER" id="PTHR43409:SF16">
    <property type="entry name" value="SLR0320 PROTEIN"/>
    <property type="match status" value="1"/>
</dbReference>
<evidence type="ECO:0000313" key="9">
    <source>
        <dbReference type="Proteomes" id="UP001238179"/>
    </source>
</evidence>
<sequence>MSRILLVSANLTLEPYPVLPLGMAVVAGSLADRGHRVEQFDFLAEGASEAAFTDRVRACAPDFLGISLRNLDSCDSLARTDYPAVARRLVELARACTSAPIILGGSAFSILPEEILAYTGADYGVAGEGEGVAADLVEALAAGRAAPRISRAPGPAAAMAAPRFDGAIVRFYQEASGLLSLQTKRGCSHRCVYCNYPALEGATHRARDPRLVVDDLQEAHARFGQREFFIADAVFNDAAGQHMEVVEELARRALPIRWSCYMRPSLIREADLRLMGRAGLRAAELGTDATTDATLLGLGKGFTFQEAVEANGLFAACRIPCAHFVMFGGPGETEATVAEGLANLDRLASTAVFAFSGIRILPGTALHRLALQEGRVGAGDGLREPAYYHAAGLDPGAMEARIEAAFKGRRDRFFPPERGRERMAALRAMGFRGLIWDSLIRHPGQETPPC</sequence>
<accession>A0AA48GHQ9</accession>
<name>A0AA48GHQ9_9BACT</name>
<comment type="cofactor">
    <cofactor evidence="1">
        <name>[4Fe-4S] cluster</name>
        <dbReference type="ChEBI" id="CHEBI:49883"/>
    </cofactor>
</comment>
<dbReference type="SUPFAM" id="SSF102114">
    <property type="entry name" value="Radical SAM enzymes"/>
    <property type="match status" value="1"/>
</dbReference>
<dbReference type="NCBIfam" id="TIGR04072">
    <property type="entry name" value="rSAM_ladder_B12"/>
    <property type="match status" value="1"/>
</dbReference>
<feature type="domain" description="Radical SAM core" evidence="7">
    <location>
        <begin position="171"/>
        <end position="394"/>
    </location>
</feature>
<dbReference type="InterPro" id="IPR058240">
    <property type="entry name" value="rSAM_sf"/>
</dbReference>
<dbReference type="GO" id="GO:0003824">
    <property type="term" value="F:catalytic activity"/>
    <property type="evidence" value="ECO:0007669"/>
    <property type="project" value="InterPro"/>
</dbReference>
<dbReference type="Gene3D" id="3.80.30.20">
    <property type="entry name" value="tm_1862 like domain"/>
    <property type="match status" value="1"/>
</dbReference>
<dbReference type="EMBL" id="AP027080">
    <property type="protein sequence ID" value="BDU71457.1"/>
    <property type="molecule type" value="Genomic_DNA"/>
</dbReference>
<dbReference type="Pfam" id="PF02310">
    <property type="entry name" value="B12-binding"/>
    <property type="match status" value="1"/>
</dbReference>
<dbReference type="InterPro" id="IPR051198">
    <property type="entry name" value="BchE-like"/>
</dbReference>
<feature type="domain" description="B12-binding" evidence="6">
    <location>
        <begin position="1"/>
        <end position="147"/>
    </location>
</feature>
<dbReference type="GO" id="GO:0031419">
    <property type="term" value="F:cobalamin binding"/>
    <property type="evidence" value="ECO:0007669"/>
    <property type="project" value="InterPro"/>
</dbReference>
<evidence type="ECO:0000259" key="7">
    <source>
        <dbReference type="PROSITE" id="PS51918"/>
    </source>
</evidence>
<dbReference type="SFLD" id="SFLDG01082">
    <property type="entry name" value="B12-binding_domain_containing"/>
    <property type="match status" value="1"/>
</dbReference>
<keyword evidence="9" id="KW-1185">Reference proteome</keyword>
<keyword evidence="2" id="KW-0949">S-adenosyl-L-methionine</keyword>
<dbReference type="GO" id="GO:0051539">
    <property type="term" value="F:4 iron, 4 sulfur cluster binding"/>
    <property type="evidence" value="ECO:0007669"/>
    <property type="project" value="UniProtKB-KW"/>
</dbReference>
<dbReference type="KEGG" id="msil:METEAL_06310"/>
<dbReference type="GO" id="GO:0005829">
    <property type="term" value="C:cytosol"/>
    <property type="evidence" value="ECO:0007669"/>
    <property type="project" value="TreeGrafter"/>
</dbReference>
<dbReference type="InterPro" id="IPR023969">
    <property type="entry name" value="CHP04072_B12-bd/rSAM"/>
</dbReference>
<dbReference type="CDD" id="cd01335">
    <property type="entry name" value="Radical_SAM"/>
    <property type="match status" value="1"/>
</dbReference>
<keyword evidence="4" id="KW-0408">Iron</keyword>
<dbReference type="InterPro" id="IPR023404">
    <property type="entry name" value="rSAM_horseshoe"/>
</dbReference>
<organism evidence="8 9">
    <name type="scientific">Mesoterricola silvestris</name>
    <dbReference type="NCBI Taxonomy" id="2927979"/>
    <lineage>
        <taxon>Bacteria</taxon>
        <taxon>Pseudomonadati</taxon>
        <taxon>Acidobacteriota</taxon>
        <taxon>Holophagae</taxon>
        <taxon>Holophagales</taxon>
        <taxon>Holophagaceae</taxon>
        <taxon>Mesoterricola</taxon>
    </lineage>
</organism>
<dbReference type="Proteomes" id="UP001238179">
    <property type="component" value="Chromosome"/>
</dbReference>
<dbReference type="GO" id="GO:0046872">
    <property type="term" value="F:metal ion binding"/>
    <property type="evidence" value="ECO:0007669"/>
    <property type="project" value="UniProtKB-KW"/>
</dbReference>
<reference evidence="9" key="1">
    <citation type="journal article" date="2023" name="Int. J. Syst. Evol. Microbiol.">
        <title>Mesoterricola silvestris gen. nov., sp. nov., Mesoterricola sediminis sp. nov., Geothrix oryzae sp. nov., Geothrix edaphica sp. nov., Geothrix rubra sp. nov., and Geothrix limicola sp. nov., six novel members of Acidobacteriota isolated from soils.</title>
        <authorList>
            <person name="Itoh H."/>
            <person name="Sugisawa Y."/>
            <person name="Mise K."/>
            <person name="Xu Z."/>
            <person name="Kuniyasu M."/>
            <person name="Ushijima N."/>
            <person name="Kawano K."/>
            <person name="Kobayashi E."/>
            <person name="Shiratori Y."/>
            <person name="Masuda Y."/>
            <person name="Senoo K."/>
        </authorList>
    </citation>
    <scope>NUCLEOTIDE SEQUENCE [LARGE SCALE GENOMIC DNA]</scope>
    <source>
        <strain evidence="9">W79</strain>
    </source>
</reference>
<evidence type="ECO:0000313" key="8">
    <source>
        <dbReference type="EMBL" id="BDU71457.1"/>
    </source>
</evidence>
<evidence type="ECO:0000256" key="2">
    <source>
        <dbReference type="ARBA" id="ARBA00022691"/>
    </source>
</evidence>